<proteinExistence type="predicted"/>
<sequence>MFGFLGFEFWDLSQFYNPHKLKRAKTY</sequence>
<reference evidence="1" key="1">
    <citation type="submission" date="2018-05" db="EMBL/GenBank/DDBJ databases">
        <authorList>
            <person name="Lanie J.A."/>
            <person name="Ng W.-L."/>
            <person name="Kazmierczak K.M."/>
            <person name="Andrzejewski T.M."/>
            <person name="Davidsen T.M."/>
            <person name="Wayne K.J."/>
            <person name="Tettelin H."/>
            <person name="Glass J.I."/>
            <person name="Rusch D."/>
            <person name="Podicherti R."/>
            <person name="Tsui H.-C.T."/>
            <person name="Winkler M.E."/>
        </authorList>
    </citation>
    <scope>NUCLEOTIDE SEQUENCE</scope>
</reference>
<name>A0A381QCY5_9ZZZZ</name>
<evidence type="ECO:0000313" key="1">
    <source>
        <dbReference type="EMBL" id="SUZ77191.1"/>
    </source>
</evidence>
<organism evidence="1">
    <name type="scientific">marine metagenome</name>
    <dbReference type="NCBI Taxonomy" id="408172"/>
    <lineage>
        <taxon>unclassified sequences</taxon>
        <taxon>metagenomes</taxon>
        <taxon>ecological metagenomes</taxon>
    </lineage>
</organism>
<gene>
    <name evidence="1" type="ORF">METZ01_LOCUS30045</name>
</gene>
<protein>
    <submittedName>
        <fullName evidence="1">Uncharacterized protein</fullName>
    </submittedName>
</protein>
<accession>A0A381QCY5</accession>
<dbReference type="EMBL" id="UINC01001306">
    <property type="protein sequence ID" value="SUZ77191.1"/>
    <property type="molecule type" value="Genomic_DNA"/>
</dbReference>
<dbReference type="AlphaFoldDB" id="A0A381QCY5"/>